<feature type="region of interest" description="Disordered" evidence="2">
    <location>
        <begin position="1"/>
        <end position="29"/>
    </location>
</feature>
<keyword evidence="5" id="KW-1185">Reference proteome</keyword>
<reference evidence="4 5" key="1">
    <citation type="journal article" date="2016" name="Sci. Rep.">
        <title>Insights into Adaptations to a Near-Obligate Nematode Endoparasitic Lifestyle from the Finished Genome of Drechmeria coniospora.</title>
        <authorList>
            <person name="Zhang L."/>
            <person name="Zhou Z."/>
            <person name="Guo Q."/>
            <person name="Fokkens L."/>
            <person name="Miskei M."/>
            <person name="Pocsi I."/>
            <person name="Zhang W."/>
            <person name="Chen M."/>
            <person name="Wang L."/>
            <person name="Sun Y."/>
            <person name="Donzelli B.G."/>
            <person name="Gibson D.M."/>
            <person name="Nelson D.R."/>
            <person name="Luo J.G."/>
            <person name="Rep M."/>
            <person name="Liu H."/>
            <person name="Yang S."/>
            <person name="Wang J."/>
            <person name="Krasnoff S.B."/>
            <person name="Xu Y."/>
            <person name="Molnar I."/>
            <person name="Lin M."/>
        </authorList>
    </citation>
    <scope>NUCLEOTIDE SEQUENCE [LARGE SCALE GENOMIC DNA]</scope>
    <source>
        <strain evidence="4 5">ARSEF 6962</strain>
    </source>
</reference>
<feature type="region of interest" description="Disordered" evidence="2">
    <location>
        <begin position="936"/>
        <end position="960"/>
    </location>
</feature>
<dbReference type="AlphaFoldDB" id="A0A151GQQ6"/>
<evidence type="ECO:0000256" key="2">
    <source>
        <dbReference type="SAM" id="MobiDB-lite"/>
    </source>
</evidence>
<dbReference type="RefSeq" id="XP_040658750.1">
    <property type="nucleotide sequence ID" value="XM_040797867.1"/>
</dbReference>
<dbReference type="InterPro" id="IPR001452">
    <property type="entry name" value="SH3_domain"/>
</dbReference>
<dbReference type="Pfam" id="PF14604">
    <property type="entry name" value="SH3_9"/>
    <property type="match status" value="1"/>
</dbReference>
<name>A0A151GQQ6_DRECN</name>
<dbReference type="InterPro" id="IPR036028">
    <property type="entry name" value="SH3-like_dom_sf"/>
</dbReference>
<dbReference type="EMBL" id="LAYC01000001">
    <property type="protein sequence ID" value="KYK59398.1"/>
    <property type="molecule type" value="Genomic_DNA"/>
</dbReference>
<dbReference type="STRING" id="98403.A0A151GQQ6"/>
<organism evidence="4 5">
    <name type="scientific">Drechmeria coniospora</name>
    <name type="common">Nematophagous fungus</name>
    <name type="synonym">Meria coniospora</name>
    <dbReference type="NCBI Taxonomy" id="98403"/>
    <lineage>
        <taxon>Eukaryota</taxon>
        <taxon>Fungi</taxon>
        <taxon>Dikarya</taxon>
        <taxon>Ascomycota</taxon>
        <taxon>Pezizomycotina</taxon>
        <taxon>Sordariomycetes</taxon>
        <taxon>Hypocreomycetidae</taxon>
        <taxon>Hypocreales</taxon>
        <taxon>Ophiocordycipitaceae</taxon>
        <taxon>Drechmeria</taxon>
    </lineage>
</organism>
<feature type="region of interest" description="Disordered" evidence="2">
    <location>
        <begin position="160"/>
        <end position="203"/>
    </location>
</feature>
<keyword evidence="1" id="KW-0728">SH3 domain</keyword>
<dbReference type="SUPFAM" id="SSF50044">
    <property type="entry name" value="SH3-domain"/>
    <property type="match status" value="1"/>
</dbReference>
<evidence type="ECO:0000259" key="3">
    <source>
        <dbReference type="Pfam" id="PF14604"/>
    </source>
</evidence>
<gene>
    <name evidence="4" type="ORF">DCS_00528</name>
</gene>
<feature type="compositionally biased region" description="Pro residues" evidence="2">
    <location>
        <begin position="20"/>
        <end position="29"/>
    </location>
</feature>
<dbReference type="GeneID" id="63713171"/>
<feature type="domain" description="SH3" evidence="3">
    <location>
        <begin position="616"/>
        <end position="669"/>
    </location>
</feature>
<dbReference type="InParanoid" id="A0A151GQQ6"/>
<feature type="region of interest" description="Disordered" evidence="2">
    <location>
        <begin position="675"/>
        <end position="695"/>
    </location>
</feature>
<dbReference type="Proteomes" id="UP000076580">
    <property type="component" value="Chromosome 01"/>
</dbReference>
<sequence length="960" mass="104898">MFEILTRMSFGPAPRHNLEPCPPRLSPPSSPRIVPALPCQPEANLHHPMAMDMAMPDPGSAGSSLVGSPTSPLRAVEDATSDLHRLVVSQASTDLERTTASVPQTEAQPLLPVQPAQLPLMRSWNPRVAPLFGDQRRGHGSPRRCPIAVRPESPVDPAMSLWNAGQNGISPAPLPAPSCSTASDYDSDDGRQSSSSVCSSNSVLGRSFRTRRSNLTEPIPEEELAERAVKPLPQLPPARRLPLQPQSQRFGRPQATAAEYVPSAASEGLQQHITMSHEADNALPMPATSSNYTTRPGASYRPPAPCAVHPLEPGLEVSARIIPRSEMDAGLIPVETPATSVSDGTHTPTGDCAIRPTSSFFHHKGFCEGAKEAIRGDIGVRRTQKPVRRAFLRTVARCTSCLYELDFSQMEMDLTCREEGNHSKSDIGYRLRFLQKSHLAAKRADDVHYGCLFCIRQGRTLDESDATVFFTTKALFAHLARHPRPLPEVPGITVVDGPEMPDHVRNDYDLHFTQAPAAHPAHEHAAEIAGQPTGVAKAQARRVYGQKLPFDRTEALELARGARLTGIAWPPKYGGDWMVAWHDGTFASVPTDLIKLDPPPADDISMDGTSHVRARARWKFSPKDKERGDWLRFDKNETITNIGWTKAEHWCWSGINAKGQWGIFPRAFIDTSTVHEPTAEHSDRAASLSSEKNKPSGMLSIFSARRPSGRPASLTHKRALALQTPGAKRWTTDWRGRHDYADAGIVGELSSRDWQPKDTYLSACRRHGHAFFSDGSRCGETFVVAAEALDGMVVDGRRSRRPRPFPAIPAPAAGAALVDHVTDRRWDDVLRIASDRLCWPSRGRTNGGISGISILGTCQRRRARPATHRAVVVWPRQTTKRQKQGSDAPAAAGPHDGVAARLDSARIPSSQVTDTCSYKVGGRLGLLCERRAREAARVTSAVRHRPSEPSVGGERGRGLI</sequence>
<comment type="caution">
    <text evidence="4">The sequence shown here is derived from an EMBL/GenBank/DDBJ whole genome shotgun (WGS) entry which is preliminary data.</text>
</comment>
<feature type="region of interest" description="Disordered" evidence="2">
    <location>
        <begin position="875"/>
        <end position="896"/>
    </location>
</feature>
<evidence type="ECO:0000313" key="4">
    <source>
        <dbReference type="EMBL" id="KYK59398.1"/>
    </source>
</evidence>
<evidence type="ECO:0000256" key="1">
    <source>
        <dbReference type="ARBA" id="ARBA00022443"/>
    </source>
</evidence>
<evidence type="ECO:0000313" key="5">
    <source>
        <dbReference type="Proteomes" id="UP000076580"/>
    </source>
</evidence>
<proteinExistence type="predicted"/>
<feature type="compositionally biased region" description="Low complexity" evidence="2">
    <location>
        <begin position="192"/>
        <end position="202"/>
    </location>
</feature>
<protein>
    <recommendedName>
        <fullName evidence="3">SH3 domain-containing protein</fullName>
    </recommendedName>
</protein>
<dbReference type="Gene3D" id="2.30.30.40">
    <property type="entry name" value="SH3 Domains"/>
    <property type="match status" value="1"/>
</dbReference>
<accession>A0A151GQQ6</accession>